<dbReference type="EMBL" id="HBUF01526935">
    <property type="protein sequence ID" value="CAG6750501.1"/>
    <property type="molecule type" value="Transcribed_RNA"/>
</dbReference>
<organism evidence="1">
    <name type="scientific">Cacopsylla melanoneura</name>
    <dbReference type="NCBI Taxonomy" id="428564"/>
    <lineage>
        <taxon>Eukaryota</taxon>
        <taxon>Metazoa</taxon>
        <taxon>Ecdysozoa</taxon>
        <taxon>Arthropoda</taxon>
        <taxon>Hexapoda</taxon>
        <taxon>Insecta</taxon>
        <taxon>Pterygota</taxon>
        <taxon>Neoptera</taxon>
        <taxon>Paraneoptera</taxon>
        <taxon>Hemiptera</taxon>
        <taxon>Sternorrhyncha</taxon>
        <taxon>Psylloidea</taxon>
        <taxon>Psyllidae</taxon>
        <taxon>Psyllinae</taxon>
        <taxon>Cacopsylla</taxon>
    </lineage>
</organism>
<sequence>MSSFSSFSSSVKRGWTRWSSPSLRVTLIFLSHLPFQIIVLALEACPISGGLLISKSVQSITPETPGNRPMLKNLTCFCRSSDCLFQNEYNQLLQKHQGIDQF</sequence>
<dbReference type="AlphaFoldDB" id="A0A8D8ZRB4"/>
<proteinExistence type="predicted"/>
<evidence type="ECO:0000313" key="1">
    <source>
        <dbReference type="EMBL" id="CAG6750501.1"/>
    </source>
</evidence>
<protein>
    <submittedName>
        <fullName evidence="1">Uncharacterized protein</fullName>
    </submittedName>
</protein>
<name>A0A8D8ZRB4_9HEMI</name>
<reference evidence="1" key="1">
    <citation type="submission" date="2021-05" db="EMBL/GenBank/DDBJ databases">
        <authorList>
            <person name="Alioto T."/>
            <person name="Alioto T."/>
            <person name="Gomez Garrido J."/>
        </authorList>
    </citation>
    <scope>NUCLEOTIDE SEQUENCE</scope>
</reference>
<accession>A0A8D8ZRB4</accession>